<dbReference type="HAMAP" id="MF_01609">
    <property type="entry name" value="Glu_cys_ligase_2"/>
    <property type="match status" value="1"/>
</dbReference>
<dbReference type="GO" id="GO:0005524">
    <property type="term" value="F:ATP binding"/>
    <property type="evidence" value="ECO:0007669"/>
    <property type="project" value="UniProtKB-KW"/>
</dbReference>
<dbReference type="InterPro" id="IPR011793">
    <property type="entry name" value="YbdK"/>
</dbReference>
<dbReference type="RefSeq" id="WP_091831878.1">
    <property type="nucleotide sequence ID" value="NZ_FOAN01000002.1"/>
</dbReference>
<dbReference type="InterPro" id="IPR014746">
    <property type="entry name" value="Gln_synth/guanido_kin_cat_dom"/>
</dbReference>
<accession>A0A1H7LXU4</accession>
<name>A0A1H7LXU4_9HYPH</name>
<reference evidence="6" key="1">
    <citation type="submission" date="2016-10" db="EMBL/GenBank/DDBJ databases">
        <authorList>
            <person name="Varghese N."/>
            <person name="Submissions S."/>
        </authorList>
    </citation>
    <scope>NUCLEOTIDE SEQUENCE [LARGE SCALE GENOMIC DNA]</scope>
    <source>
        <strain evidence="6">LMG 26383,CCUG 61248,R- 45681</strain>
    </source>
</reference>
<keyword evidence="3 4" id="KW-0067">ATP-binding</keyword>
<dbReference type="OrthoDB" id="9769628at2"/>
<evidence type="ECO:0000313" key="6">
    <source>
        <dbReference type="Proteomes" id="UP000199664"/>
    </source>
</evidence>
<keyword evidence="2 4" id="KW-0547">Nucleotide-binding</keyword>
<evidence type="ECO:0000313" key="5">
    <source>
        <dbReference type="EMBL" id="SEL03793.1"/>
    </source>
</evidence>
<comment type="similarity">
    <text evidence="4">Belongs to the glutamate--cysteine ligase type 2 family. YbdK subfamily.</text>
</comment>
<dbReference type="GO" id="GO:0042398">
    <property type="term" value="P:modified amino acid biosynthetic process"/>
    <property type="evidence" value="ECO:0007669"/>
    <property type="project" value="InterPro"/>
</dbReference>
<dbReference type="NCBIfam" id="TIGR02050">
    <property type="entry name" value="gshA_cyan_rel"/>
    <property type="match status" value="1"/>
</dbReference>
<dbReference type="InterPro" id="IPR050141">
    <property type="entry name" value="GCL_type2/YbdK_subfam"/>
</dbReference>
<protein>
    <recommendedName>
        <fullName evidence="4">Putative glutamate--cysteine ligase 2</fullName>
        <ecNumber evidence="4">6.3.2.2</ecNumber>
    </recommendedName>
    <alternativeName>
        <fullName evidence="4">Gamma-glutamylcysteine synthetase 2</fullName>
        <shortName evidence="4">GCS 2</shortName>
        <shortName evidence="4">Gamma-GCS 2</shortName>
    </alternativeName>
</protein>
<comment type="catalytic activity">
    <reaction evidence="4">
        <text>L-cysteine + L-glutamate + ATP = gamma-L-glutamyl-L-cysteine + ADP + phosphate + H(+)</text>
        <dbReference type="Rhea" id="RHEA:13285"/>
        <dbReference type="ChEBI" id="CHEBI:15378"/>
        <dbReference type="ChEBI" id="CHEBI:29985"/>
        <dbReference type="ChEBI" id="CHEBI:30616"/>
        <dbReference type="ChEBI" id="CHEBI:35235"/>
        <dbReference type="ChEBI" id="CHEBI:43474"/>
        <dbReference type="ChEBI" id="CHEBI:58173"/>
        <dbReference type="ChEBI" id="CHEBI:456216"/>
        <dbReference type="EC" id="6.3.2.2"/>
    </reaction>
</comment>
<dbReference type="EMBL" id="FOAN01000002">
    <property type="protein sequence ID" value="SEL03793.1"/>
    <property type="molecule type" value="Genomic_DNA"/>
</dbReference>
<gene>
    <name evidence="5" type="ORF">SAMN04515666_102663</name>
</gene>
<dbReference type="PANTHER" id="PTHR36510">
    <property type="entry name" value="GLUTAMATE--CYSTEINE LIGASE 2-RELATED"/>
    <property type="match status" value="1"/>
</dbReference>
<dbReference type="NCBIfam" id="NF010039">
    <property type="entry name" value="PRK13515.1"/>
    <property type="match status" value="1"/>
</dbReference>
<dbReference type="Proteomes" id="UP000199664">
    <property type="component" value="Unassembled WGS sequence"/>
</dbReference>
<dbReference type="InterPro" id="IPR006336">
    <property type="entry name" value="GCS2"/>
</dbReference>
<dbReference type="STRING" id="1036779.SAMN04515666_102663"/>
<sequence length="394" mass="43239">MVSSAYRFGIEEEYFLSDAASRGAVRKIAPRFIEAAQAAFPEELQREMLQSQIEVATPVCERMTQARHSLRRLRAGLAAIAREHDMLLLACGTHPSAVWARQRATEAKRYDGIMRDLQMLGSRNQLCGLHVHVEVPDEDQRISIMVRMLPFLPLLLALSTSSPFWQGRRTGLMGYRLCAYAELPRTGLPELFADAADYRAYVDTMVAAGAMRDSSFVWWAIRPSDRHPTLELRVADSCTRLDDTLAITALYRCLVRHLARKPGLNADLTAASRALAGENIWRAQRYGLHGGFVCEKRRAMLPVGQVLDEVLALLDEDAAALGCGLDLAHCRSIVAGGTSADMQLAIFEEARAGTGGQNAGLVAVTDWIAAQTRTDDADDDGFVPKGANLLRGAA</sequence>
<dbReference type="SUPFAM" id="SSF55931">
    <property type="entry name" value="Glutamine synthetase/guanido kinase"/>
    <property type="match status" value="1"/>
</dbReference>
<keyword evidence="6" id="KW-1185">Reference proteome</keyword>
<evidence type="ECO:0000256" key="1">
    <source>
        <dbReference type="ARBA" id="ARBA00022598"/>
    </source>
</evidence>
<organism evidence="5 6">
    <name type="scientific">Bosea lupini</name>
    <dbReference type="NCBI Taxonomy" id="1036779"/>
    <lineage>
        <taxon>Bacteria</taxon>
        <taxon>Pseudomonadati</taxon>
        <taxon>Pseudomonadota</taxon>
        <taxon>Alphaproteobacteria</taxon>
        <taxon>Hyphomicrobiales</taxon>
        <taxon>Boseaceae</taxon>
        <taxon>Bosea</taxon>
    </lineage>
</organism>
<proteinExistence type="inferred from homology"/>
<dbReference type="Gene3D" id="3.30.590.20">
    <property type="match status" value="1"/>
</dbReference>
<evidence type="ECO:0000256" key="4">
    <source>
        <dbReference type="HAMAP-Rule" id="MF_01609"/>
    </source>
</evidence>
<keyword evidence="1 4" id="KW-0436">Ligase</keyword>
<dbReference type="AlphaFoldDB" id="A0A1H7LXU4"/>
<dbReference type="GO" id="GO:0004357">
    <property type="term" value="F:glutamate-cysteine ligase activity"/>
    <property type="evidence" value="ECO:0007669"/>
    <property type="project" value="UniProtKB-EC"/>
</dbReference>
<comment type="function">
    <text evidence="4">ATP-dependent carboxylate-amine ligase which exhibits weak glutamate--cysteine ligase activity.</text>
</comment>
<dbReference type="PANTHER" id="PTHR36510:SF1">
    <property type="entry name" value="GLUTAMATE--CYSTEINE LIGASE 2-RELATED"/>
    <property type="match status" value="1"/>
</dbReference>
<dbReference type="Pfam" id="PF04107">
    <property type="entry name" value="GCS2"/>
    <property type="match status" value="1"/>
</dbReference>
<evidence type="ECO:0000256" key="3">
    <source>
        <dbReference type="ARBA" id="ARBA00022840"/>
    </source>
</evidence>
<evidence type="ECO:0000256" key="2">
    <source>
        <dbReference type="ARBA" id="ARBA00022741"/>
    </source>
</evidence>
<dbReference type="EC" id="6.3.2.2" evidence="4"/>